<dbReference type="InterPro" id="IPR043778">
    <property type="entry name" value="DUF5720"/>
</dbReference>
<feature type="domain" description="DUF5720" evidence="1">
    <location>
        <begin position="75"/>
        <end position="172"/>
    </location>
</feature>
<dbReference type="EMBL" id="QRJH01000008">
    <property type="protein sequence ID" value="RHH16788.1"/>
    <property type="molecule type" value="Genomic_DNA"/>
</dbReference>
<evidence type="ECO:0000313" key="2">
    <source>
        <dbReference type="EMBL" id="RHH16788.1"/>
    </source>
</evidence>
<name>A0A414VZ35_9FIRM</name>
<sequence>MNLTENEKRMVYQVESTCQAAILNEIAMNKRYAPNPEIRQTAESLLSKLRLLSDKECMALVNDVQKNYRLPGKARTIGEMLAEARQKSGAEKLAGHDIMALERFDPDTRHMIVFDVLSDESPMGYKGERMRLFLTDQGYQKARENHGKGFIKIRNHAQVIAGNLRYDAKDRDL</sequence>
<protein>
    <submittedName>
        <fullName evidence="2">Addiction module toxin RelE</fullName>
    </submittedName>
</protein>
<proteinExistence type="predicted"/>
<organism evidence="2 3">
    <name type="scientific">Blautia obeum</name>
    <dbReference type="NCBI Taxonomy" id="40520"/>
    <lineage>
        <taxon>Bacteria</taxon>
        <taxon>Bacillati</taxon>
        <taxon>Bacillota</taxon>
        <taxon>Clostridia</taxon>
        <taxon>Lachnospirales</taxon>
        <taxon>Lachnospiraceae</taxon>
        <taxon>Blautia</taxon>
    </lineage>
</organism>
<accession>A0A414VZ35</accession>
<dbReference type="Proteomes" id="UP000284024">
    <property type="component" value="Unassembled WGS sequence"/>
</dbReference>
<evidence type="ECO:0000313" key="3">
    <source>
        <dbReference type="Proteomes" id="UP000284024"/>
    </source>
</evidence>
<reference evidence="2 3" key="1">
    <citation type="submission" date="2018-08" db="EMBL/GenBank/DDBJ databases">
        <title>A genome reference for cultivated species of the human gut microbiota.</title>
        <authorList>
            <person name="Zou Y."/>
            <person name="Xue W."/>
            <person name="Luo G."/>
        </authorList>
    </citation>
    <scope>NUCLEOTIDE SEQUENCE [LARGE SCALE GENOMIC DNA]</scope>
    <source>
        <strain evidence="2 3">AM18-2AC</strain>
    </source>
</reference>
<comment type="caution">
    <text evidence="2">The sequence shown here is derived from an EMBL/GenBank/DDBJ whole genome shotgun (WGS) entry which is preliminary data.</text>
</comment>
<evidence type="ECO:0000259" key="1">
    <source>
        <dbReference type="Pfam" id="PF18987"/>
    </source>
</evidence>
<dbReference type="RefSeq" id="WP_118035140.1">
    <property type="nucleotide sequence ID" value="NZ_QRJH01000008.1"/>
</dbReference>
<dbReference type="AlphaFoldDB" id="A0A414VZ35"/>
<dbReference type="Pfam" id="PF18987">
    <property type="entry name" value="DUF5720"/>
    <property type="match status" value="1"/>
</dbReference>
<gene>
    <name evidence="2" type="ORF">DW222_14750</name>
</gene>